<dbReference type="EMBL" id="JAHUZN010000003">
    <property type="protein sequence ID" value="KAG8499408.1"/>
    <property type="molecule type" value="Genomic_DNA"/>
</dbReference>
<dbReference type="InterPro" id="IPR039556">
    <property type="entry name" value="ICL/PEPM"/>
</dbReference>
<dbReference type="FunFam" id="3.20.20.60:FF:000009">
    <property type="entry name" value="2-methylisocitrate lyase"/>
    <property type="match status" value="1"/>
</dbReference>
<evidence type="ECO:0000313" key="3">
    <source>
        <dbReference type="Proteomes" id="UP000701853"/>
    </source>
</evidence>
<evidence type="ECO:0000256" key="1">
    <source>
        <dbReference type="ARBA" id="ARBA00061405"/>
    </source>
</evidence>
<protein>
    <recommendedName>
        <fullName evidence="4">Carboxyphosphonoenolpyruvate phosphonomutase</fullName>
    </recommendedName>
</protein>
<dbReference type="GO" id="GO:0016833">
    <property type="term" value="F:oxo-acid-lyase activity"/>
    <property type="evidence" value="ECO:0007669"/>
    <property type="project" value="UniProtKB-ARBA"/>
</dbReference>
<keyword evidence="3" id="KW-1185">Reference proteome</keyword>
<gene>
    <name evidence="2" type="ORF">CXB51_005925</name>
</gene>
<organism evidence="2 3">
    <name type="scientific">Gossypium anomalum</name>
    <dbReference type="NCBI Taxonomy" id="47600"/>
    <lineage>
        <taxon>Eukaryota</taxon>
        <taxon>Viridiplantae</taxon>
        <taxon>Streptophyta</taxon>
        <taxon>Embryophyta</taxon>
        <taxon>Tracheophyta</taxon>
        <taxon>Spermatophyta</taxon>
        <taxon>Magnoliopsida</taxon>
        <taxon>eudicotyledons</taxon>
        <taxon>Gunneridae</taxon>
        <taxon>Pentapetalae</taxon>
        <taxon>rosids</taxon>
        <taxon>malvids</taxon>
        <taxon>Malvales</taxon>
        <taxon>Malvaceae</taxon>
        <taxon>Malvoideae</taxon>
        <taxon>Gossypium</taxon>
    </lineage>
</organism>
<dbReference type="CDD" id="cd00377">
    <property type="entry name" value="ICL_PEPM"/>
    <property type="match status" value="1"/>
</dbReference>
<dbReference type="PANTHER" id="PTHR42905:SF5">
    <property type="entry name" value="CARBOXYVINYL-CARBOXYPHOSPHONATE PHOSPHORYLMUTASE, CHLOROPLASTIC"/>
    <property type="match status" value="1"/>
</dbReference>
<comment type="similarity">
    <text evidence="1">Belongs to the isocitrate lyase/PEP mutase superfamily.</text>
</comment>
<proteinExistence type="inferred from homology"/>
<dbReference type="OrthoDB" id="429143at2759"/>
<dbReference type="PANTHER" id="PTHR42905">
    <property type="entry name" value="PHOSPHOENOLPYRUVATE CARBOXYLASE"/>
    <property type="match status" value="1"/>
</dbReference>
<reference evidence="2 3" key="1">
    <citation type="journal article" date="2021" name="bioRxiv">
        <title>The Gossypium anomalum genome as a resource for cotton improvement and evolutionary analysis of hybrid incompatibility.</title>
        <authorList>
            <person name="Grover C.E."/>
            <person name="Yuan D."/>
            <person name="Arick M.A."/>
            <person name="Miller E.R."/>
            <person name="Hu G."/>
            <person name="Peterson D.G."/>
            <person name="Wendel J.F."/>
            <person name="Udall J.A."/>
        </authorList>
    </citation>
    <scope>NUCLEOTIDE SEQUENCE [LARGE SCALE GENOMIC DNA]</scope>
    <source>
        <strain evidence="2">JFW-Udall</strain>
        <tissue evidence="2">Leaf</tissue>
    </source>
</reference>
<evidence type="ECO:0008006" key="4">
    <source>
        <dbReference type="Google" id="ProtNLM"/>
    </source>
</evidence>
<dbReference type="Proteomes" id="UP000701853">
    <property type="component" value="Chromosome 3"/>
</dbReference>
<evidence type="ECO:0000313" key="2">
    <source>
        <dbReference type="EMBL" id="KAG8499408.1"/>
    </source>
</evidence>
<name>A0A8J5ZCX4_9ROSI</name>
<dbReference type="AlphaFoldDB" id="A0A8J5ZCX4"/>
<dbReference type="Gene3D" id="3.20.20.60">
    <property type="entry name" value="Phosphoenolpyruvate-binding domains"/>
    <property type="match status" value="1"/>
</dbReference>
<dbReference type="SUPFAM" id="SSF51621">
    <property type="entry name" value="Phosphoenolpyruvate/pyruvate domain"/>
    <property type="match status" value="1"/>
</dbReference>
<sequence length="352" mass="38358">MSTMTTIMLMPPIATSLQHFNFKPSTLRSRSSPTKSSYPTVRMQTRFHRLIEDKGIVLMPGCYDALSAAIVQQSGFTAGFISGYALSASLLGKPDFGLLTPPEMAATARTVCAAASMIPIIADADTGGGNALNVQRTVRDLIAAGAAGCFLEDQAWPKKCVYLLFLCLCIQPGHMRGKQVIPAEEHAAKIASARDAIGDSDFFLVVRTDARATSAKTGLSDAIARANLYMEAGADACFVEAPRNDDELKEIGRHTKGYRVCNMIEGGVTPLHTPEELRAMGFHLIVHPLTALYASARALVDVLKTLEENGTTRDHLHKMATFEEFNQLVKLDSWFELEARYSNQKSPMRVKS</sequence>
<dbReference type="InterPro" id="IPR015813">
    <property type="entry name" value="Pyrv/PenolPyrv_kinase-like_dom"/>
</dbReference>
<accession>A0A8J5ZCX4</accession>
<dbReference type="Pfam" id="PF13714">
    <property type="entry name" value="PEP_mutase"/>
    <property type="match status" value="1"/>
</dbReference>
<comment type="caution">
    <text evidence="2">The sequence shown here is derived from an EMBL/GenBank/DDBJ whole genome shotgun (WGS) entry which is preliminary data.</text>
</comment>
<dbReference type="InterPro" id="IPR040442">
    <property type="entry name" value="Pyrv_kinase-like_dom_sf"/>
</dbReference>